<feature type="transmembrane region" description="Helical" evidence="1">
    <location>
        <begin position="100"/>
        <end position="120"/>
    </location>
</feature>
<dbReference type="OrthoDB" id="9934266at2"/>
<evidence type="ECO:0000313" key="3">
    <source>
        <dbReference type="Proteomes" id="UP000482487"/>
    </source>
</evidence>
<evidence type="ECO:0000256" key="1">
    <source>
        <dbReference type="SAM" id="Phobius"/>
    </source>
</evidence>
<feature type="transmembrane region" description="Helical" evidence="1">
    <location>
        <begin position="71"/>
        <end position="88"/>
    </location>
</feature>
<keyword evidence="3" id="KW-1185">Reference proteome</keyword>
<feature type="transmembrane region" description="Helical" evidence="1">
    <location>
        <begin position="6"/>
        <end position="32"/>
    </location>
</feature>
<dbReference type="EMBL" id="WVUD01000031">
    <property type="protein sequence ID" value="MYL84383.1"/>
    <property type="molecule type" value="Genomic_DNA"/>
</dbReference>
<gene>
    <name evidence="2" type="ORF">GTA51_14740</name>
</gene>
<accession>A0A7C9IVZ0</accession>
<dbReference type="Proteomes" id="UP000482487">
    <property type="component" value="Unassembled WGS sequence"/>
</dbReference>
<keyword evidence="1" id="KW-1133">Transmembrane helix</keyword>
<reference evidence="2 3" key="1">
    <citation type="submission" date="2020-01" db="EMBL/GenBank/DDBJ databases">
        <title>Genome sequence of Desulfovibrio aerotolerans DSM 16695(T).</title>
        <authorList>
            <person name="Karnachuk O."/>
            <person name="Avakyan M."/>
            <person name="Mardanov A."/>
            <person name="Kadnikov V."/>
            <person name="Ravin N."/>
        </authorList>
    </citation>
    <scope>NUCLEOTIDE SEQUENCE [LARGE SCALE GENOMIC DNA]</scope>
    <source>
        <strain evidence="2 3">DSM 16695</strain>
    </source>
</reference>
<keyword evidence="1" id="KW-0812">Transmembrane</keyword>
<organism evidence="2 3">
    <name type="scientific">Solidesulfovibrio aerotolerans</name>
    <dbReference type="NCBI Taxonomy" id="295255"/>
    <lineage>
        <taxon>Bacteria</taxon>
        <taxon>Pseudomonadati</taxon>
        <taxon>Thermodesulfobacteriota</taxon>
        <taxon>Desulfovibrionia</taxon>
        <taxon>Desulfovibrionales</taxon>
        <taxon>Desulfovibrionaceae</taxon>
        <taxon>Solidesulfovibrio</taxon>
    </lineage>
</organism>
<proteinExistence type="predicted"/>
<feature type="transmembrane region" description="Helical" evidence="1">
    <location>
        <begin position="44"/>
        <end position="65"/>
    </location>
</feature>
<dbReference type="AlphaFoldDB" id="A0A7C9IVZ0"/>
<comment type="caution">
    <text evidence="2">The sequence shown here is derived from an EMBL/GenBank/DDBJ whole genome shotgun (WGS) entry which is preliminary data.</text>
</comment>
<sequence length="125" mass="13201">MESQLHFITALSVFAPLIATVAVVTFLGGLILKLFFDLRVAEGTVIVGAYASLGVFFGFCVGASASPLLGSILGFVVPILTMLTGVLFKDRTDVLAKYAPAAFVSVVALLSCMLLSMVYATQLYQ</sequence>
<keyword evidence="1" id="KW-0472">Membrane</keyword>
<dbReference type="RefSeq" id="WP_160962359.1">
    <property type="nucleotide sequence ID" value="NZ_WVUD01000031.1"/>
</dbReference>
<protein>
    <submittedName>
        <fullName evidence="2">Uncharacterized protein</fullName>
    </submittedName>
</protein>
<name>A0A7C9IVZ0_9BACT</name>
<evidence type="ECO:0000313" key="2">
    <source>
        <dbReference type="EMBL" id="MYL84383.1"/>
    </source>
</evidence>